<dbReference type="GO" id="GO:0009881">
    <property type="term" value="F:photoreceptor activity"/>
    <property type="evidence" value="ECO:0007669"/>
    <property type="project" value="UniProtKB-KW"/>
</dbReference>
<evidence type="ECO:0000256" key="10">
    <source>
        <dbReference type="ARBA" id="ARBA00022741"/>
    </source>
</evidence>
<feature type="domain" description="PAC" evidence="19">
    <location>
        <begin position="390"/>
        <end position="442"/>
    </location>
</feature>
<evidence type="ECO:0000256" key="15">
    <source>
        <dbReference type="ARBA" id="ARBA00023170"/>
    </source>
</evidence>
<feature type="domain" description="PAC" evidence="19">
    <location>
        <begin position="115"/>
        <end position="169"/>
    </location>
</feature>
<feature type="domain" description="PAC" evidence="19">
    <location>
        <begin position="685"/>
        <end position="737"/>
    </location>
</feature>
<sequence length="1255" mass="141551">MVPHDRFPPPWPLDGSEMAHLIRAHDWAATPLGPVREWPAHLRAVVDLMLGSGTPMCLLWGHDAIMIYNDAYARSIGQRHPAALGRSAHDAWADVREGWLPLFEQAWSGKEAVARGQHLRFVRSDMPRQEAWFDLTYTPVRNERGEVGGVLALVRDATGEVQAEQSRQSAEARLRESETRLQNVLNGMDEAFGLLDHDFRILAFNDAALRLETGTREEILGRRHWEVYPGSENSEAGRLLRRAMEERTAVTLDHLYTWESGPARWLEMRAYPVPEGLAVFWRDISGRKAAEAALRESGTGYRQLAEQFEKSQRLQSAMLEVVPVGLALLSNEGEVLLSNPAWDRFTPGRRMPSRDPDRGRRWRAWDKDGRPVMPGDFPGARALRGERCLPGTEFLYTDDNGDEIWTNAASVPLLDSQDQVTGAVSIIMDIDAGRRAEQILRAVAARQAFLLELGDALRAQTRTESLIEVAARLLGEHIGASRIMFAEIDEARGVADIFHGWFANGAQPFPAVMRLEDYEGPILQDLREGRTVRIDDTRNPALARPDLAAIAELGVEALLSVPLLVDGRLLVNLSVHQHSPRCWTDEDVALVQEVAERLWADLVRFRAEAALRDSERRFRALLTTGGYMVYRMNADWTEMAELRGNGILADTEVPFPAWPDRYILPEDLPMIQARIEEAIRTRSLFELEHRVRQADGSVGWVLSRAVPIVGKNGGIIEWFGAATDVSARRRAEERLRNAEERHRTDLERQVAERTAELSKSRDLLQATMDSSTDMIQVFRAVRNAQGEIVDFRWVLNNHTSVRYYGKVEGESLLERNPGVVTVGIFDAFKRVTETGVPEQAERHYVHEQFDGWFLQSVVKLDDGVATTTKDITDWKSAQAEVPRLQEEVAQARLRESEDALRESEARFRQFGEASADVLWIRDCESLAFEYVSPAFERAYGTRIEDVLKGNHLRRWLEMILPEDREKVLDVFRRVRRGEQVVHSFRILRGDGQLRWIRDTDFPLFDAAGKVQRIGGIAHDATEEVELQDRLQVLVAELQHRSRNLVGVVKGITERTLATSDTLERFRGRFRPRLDALARVNGLLSRLEEGDRITFDQLLQAELAAHGILDGETNGTAVHLHGPKGIRLRSATVQTFALALHELTTNALKYGALSQPEGKLEVTWSLIPGNGTERRLRVDWRETGVLLDLPVAAATNRWAPPRRQGYGRELIERALPYQLKAETSYELTPGGVRCTIIVPVSSTLDVAFSSQGDPDA</sequence>
<keyword evidence="14" id="KW-0843">Virulence</keyword>
<evidence type="ECO:0000256" key="4">
    <source>
        <dbReference type="ARBA" id="ARBA00022553"/>
    </source>
</evidence>
<dbReference type="SUPFAM" id="SSF55785">
    <property type="entry name" value="PYP-like sensor domain (PAS domain)"/>
    <property type="match status" value="5"/>
</dbReference>
<name>A0A2A2GMA5_9RHOB</name>
<proteinExistence type="predicted"/>
<keyword evidence="4" id="KW-0597">Phosphoprotein</keyword>
<dbReference type="Gene3D" id="3.30.450.20">
    <property type="entry name" value="PAS domain"/>
    <property type="match status" value="6"/>
</dbReference>
<keyword evidence="5" id="KW-0716">Sensory transduction</keyword>
<dbReference type="InterPro" id="IPR035965">
    <property type="entry name" value="PAS-like_dom_sf"/>
</dbReference>
<reference evidence="20 21" key="1">
    <citation type="submission" date="2017-09" db="EMBL/GenBank/DDBJ databases">
        <title>Paracoccus alkalisoli sp. nov., isolated from saline alkaline soil.</title>
        <authorList>
            <person name="Dong X."/>
            <person name="Zhang G."/>
        </authorList>
    </citation>
    <scope>NUCLEOTIDE SEQUENCE [LARGE SCALE GENOMIC DNA]</scope>
    <source>
        <strain evidence="20 21">WN007</strain>
    </source>
</reference>
<dbReference type="InterPro" id="IPR013656">
    <property type="entry name" value="PAS_4"/>
</dbReference>
<keyword evidence="13" id="KW-0157">Chromophore</keyword>
<dbReference type="EC" id="2.7.13.3" evidence="2"/>
<dbReference type="PROSITE" id="PS50113">
    <property type="entry name" value="PAC"/>
    <property type="match status" value="4"/>
</dbReference>
<comment type="catalytic activity">
    <reaction evidence="1">
        <text>ATP + protein L-histidine = ADP + protein N-phospho-L-histidine.</text>
        <dbReference type="EC" id="2.7.13.3"/>
    </reaction>
</comment>
<feature type="coiled-coil region" evidence="16">
    <location>
        <begin position="160"/>
        <end position="187"/>
    </location>
</feature>
<feature type="domain" description="PAS" evidence="18">
    <location>
        <begin position="177"/>
        <end position="247"/>
    </location>
</feature>
<dbReference type="InterPro" id="IPR029016">
    <property type="entry name" value="GAF-like_dom_sf"/>
</dbReference>
<evidence type="ECO:0000256" key="7">
    <source>
        <dbReference type="ARBA" id="ARBA00022643"/>
    </source>
</evidence>
<dbReference type="Pfam" id="PF13426">
    <property type="entry name" value="PAS_9"/>
    <property type="match status" value="1"/>
</dbReference>
<feature type="coiled-coil region" evidence="16">
    <location>
        <begin position="721"/>
        <end position="749"/>
    </location>
</feature>
<evidence type="ECO:0000313" key="20">
    <source>
        <dbReference type="EMBL" id="PAU98641.1"/>
    </source>
</evidence>
<dbReference type="PROSITE" id="PS50046">
    <property type="entry name" value="PHYTOCHROME_2"/>
    <property type="match status" value="1"/>
</dbReference>
<keyword evidence="15" id="KW-0675">Receptor</keyword>
<evidence type="ECO:0000256" key="3">
    <source>
        <dbReference type="ARBA" id="ARBA00022543"/>
    </source>
</evidence>
<protein>
    <recommendedName>
        <fullName evidence="2">histidine kinase</fullName>
        <ecNumber evidence="2">2.7.13.3</ecNumber>
    </recommendedName>
</protein>
<dbReference type="InterPro" id="IPR036890">
    <property type="entry name" value="HATPase_C_sf"/>
</dbReference>
<dbReference type="Proteomes" id="UP000218023">
    <property type="component" value="Unassembled WGS sequence"/>
</dbReference>
<organism evidence="20 21">
    <name type="scientific">Paracoccus salipaludis</name>
    <dbReference type="NCBI Taxonomy" id="2032623"/>
    <lineage>
        <taxon>Bacteria</taxon>
        <taxon>Pseudomonadati</taxon>
        <taxon>Pseudomonadota</taxon>
        <taxon>Alphaproteobacteria</taxon>
        <taxon>Rhodobacterales</taxon>
        <taxon>Paracoccaceae</taxon>
        <taxon>Paracoccus</taxon>
    </lineage>
</organism>
<dbReference type="InterPro" id="IPR001610">
    <property type="entry name" value="PAC"/>
</dbReference>
<dbReference type="Pfam" id="PF08448">
    <property type="entry name" value="PAS_4"/>
    <property type="match status" value="2"/>
</dbReference>
<evidence type="ECO:0000259" key="18">
    <source>
        <dbReference type="PROSITE" id="PS50112"/>
    </source>
</evidence>
<dbReference type="InterPro" id="IPR003018">
    <property type="entry name" value="GAF"/>
</dbReference>
<dbReference type="PROSITE" id="PS50112">
    <property type="entry name" value="PAS"/>
    <property type="match status" value="2"/>
</dbReference>
<dbReference type="SMART" id="SM00065">
    <property type="entry name" value="GAF"/>
    <property type="match status" value="1"/>
</dbReference>
<dbReference type="InterPro" id="IPR016132">
    <property type="entry name" value="Phyto_chromo_attachment"/>
</dbReference>
<accession>A0A2A2GMA5</accession>
<evidence type="ECO:0000256" key="11">
    <source>
        <dbReference type="ARBA" id="ARBA00022777"/>
    </source>
</evidence>
<dbReference type="Gene3D" id="3.30.450.40">
    <property type="match status" value="1"/>
</dbReference>
<dbReference type="GO" id="GO:0005524">
    <property type="term" value="F:ATP binding"/>
    <property type="evidence" value="ECO:0007669"/>
    <property type="project" value="UniProtKB-KW"/>
</dbReference>
<evidence type="ECO:0000259" key="19">
    <source>
        <dbReference type="PROSITE" id="PS50113"/>
    </source>
</evidence>
<gene>
    <name evidence="20" type="ORF">CK240_00370</name>
</gene>
<feature type="domain" description="Phytochrome chromophore attachment site" evidence="17">
    <location>
        <begin position="436"/>
        <end position="597"/>
    </location>
</feature>
<evidence type="ECO:0000256" key="6">
    <source>
        <dbReference type="ARBA" id="ARBA00022630"/>
    </source>
</evidence>
<feature type="domain" description="PAS" evidence="18">
    <location>
        <begin position="903"/>
        <end position="978"/>
    </location>
</feature>
<dbReference type="SUPFAM" id="SSF55781">
    <property type="entry name" value="GAF domain-like"/>
    <property type="match status" value="1"/>
</dbReference>
<dbReference type="Pfam" id="PF08447">
    <property type="entry name" value="PAS_3"/>
    <property type="match status" value="2"/>
</dbReference>
<evidence type="ECO:0000256" key="14">
    <source>
        <dbReference type="ARBA" id="ARBA00023026"/>
    </source>
</evidence>
<dbReference type="SMART" id="SM00086">
    <property type="entry name" value="PAC"/>
    <property type="match status" value="4"/>
</dbReference>
<dbReference type="GO" id="GO:0004673">
    <property type="term" value="F:protein histidine kinase activity"/>
    <property type="evidence" value="ECO:0007669"/>
    <property type="project" value="UniProtKB-EC"/>
</dbReference>
<dbReference type="OrthoDB" id="9816309at2"/>
<dbReference type="Pfam" id="PF07536">
    <property type="entry name" value="HWE_HK"/>
    <property type="match status" value="1"/>
</dbReference>
<dbReference type="AlphaFoldDB" id="A0A2A2GMA5"/>
<comment type="caution">
    <text evidence="20">The sequence shown here is derived from an EMBL/GenBank/DDBJ whole genome shotgun (WGS) entry which is preliminary data.</text>
</comment>
<evidence type="ECO:0000259" key="17">
    <source>
        <dbReference type="PROSITE" id="PS50046"/>
    </source>
</evidence>
<evidence type="ECO:0000256" key="2">
    <source>
        <dbReference type="ARBA" id="ARBA00012438"/>
    </source>
</evidence>
<evidence type="ECO:0000256" key="8">
    <source>
        <dbReference type="ARBA" id="ARBA00022679"/>
    </source>
</evidence>
<dbReference type="PANTHER" id="PTHR41523:SF8">
    <property type="entry name" value="ETHYLENE RESPONSE SENSOR PROTEIN"/>
    <property type="match status" value="1"/>
</dbReference>
<evidence type="ECO:0000256" key="5">
    <source>
        <dbReference type="ARBA" id="ARBA00022606"/>
    </source>
</evidence>
<keyword evidence="3" id="KW-0600">Photoreceptor protein</keyword>
<evidence type="ECO:0000256" key="13">
    <source>
        <dbReference type="ARBA" id="ARBA00022991"/>
    </source>
</evidence>
<dbReference type="InterPro" id="IPR011102">
    <property type="entry name" value="Sig_transdc_His_kinase_HWE"/>
</dbReference>
<evidence type="ECO:0000256" key="1">
    <source>
        <dbReference type="ARBA" id="ARBA00000085"/>
    </source>
</evidence>
<evidence type="ECO:0000256" key="12">
    <source>
        <dbReference type="ARBA" id="ARBA00022840"/>
    </source>
</evidence>
<evidence type="ECO:0000313" key="21">
    <source>
        <dbReference type="Proteomes" id="UP000218023"/>
    </source>
</evidence>
<keyword evidence="11" id="KW-0418">Kinase</keyword>
<keyword evidence="16" id="KW-0175">Coiled coil</keyword>
<keyword evidence="9" id="KW-0677">Repeat</keyword>
<evidence type="ECO:0000256" key="16">
    <source>
        <dbReference type="SAM" id="Coils"/>
    </source>
</evidence>
<dbReference type="CDD" id="cd00130">
    <property type="entry name" value="PAS"/>
    <property type="match status" value="3"/>
</dbReference>
<keyword evidence="6" id="KW-0285">Flavoprotein</keyword>
<keyword evidence="10" id="KW-0547">Nucleotide-binding</keyword>
<dbReference type="Gene3D" id="3.30.565.10">
    <property type="entry name" value="Histidine kinase-like ATPase, C-terminal domain"/>
    <property type="match status" value="1"/>
</dbReference>
<dbReference type="SMART" id="SM00091">
    <property type="entry name" value="PAS"/>
    <property type="match status" value="2"/>
</dbReference>
<feature type="domain" description="PAC" evidence="19">
    <location>
        <begin position="980"/>
        <end position="1032"/>
    </location>
</feature>
<keyword evidence="21" id="KW-1185">Reference proteome</keyword>
<keyword evidence="12" id="KW-0067">ATP-binding</keyword>
<dbReference type="EMBL" id="NSJZ01000001">
    <property type="protein sequence ID" value="PAU98641.1"/>
    <property type="molecule type" value="Genomic_DNA"/>
</dbReference>
<dbReference type="SMART" id="SM00911">
    <property type="entry name" value="HWE_HK"/>
    <property type="match status" value="1"/>
</dbReference>
<dbReference type="InterPro" id="IPR000014">
    <property type="entry name" value="PAS"/>
</dbReference>
<dbReference type="InterPro" id="IPR013655">
    <property type="entry name" value="PAS_fold_3"/>
</dbReference>
<dbReference type="PANTHER" id="PTHR41523">
    <property type="entry name" value="TWO-COMPONENT SYSTEM SENSOR PROTEIN"/>
    <property type="match status" value="1"/>
</dbReference>
<dbReference type="NCBIfam" id="TIGR00229">
    <property type="entry name" value="sensory_box"/>
    <property type="match status" value="3"/>
</dbReference>
<keyword evidence="7" id="KW-0288">FMN</keyword>
<evidence type="ECO:0000256" key="9">
    <source>
        <dbReference type="ARBA" id="ARBA00022737"/>
    </source>
</evidence>
<dbReference type="InterPro" id="IPR000700">
    <property type="entry name" value="PAS-assoc_C"/>
</dbReference>
<dbReference type="Pfam" id="PF01590">
    <property type="entry name" value="GAF"/>
    <property type="match status" value="1"/>
</dbReference>
<keyword evidence="8" id="KW-0808">Transferase</keyword>